<dbReference type="SUPFAM" id="SSF103473">
    <property type="entry name" value="MFS general substrate transporter"/>
    <property type="match status" value="1"/>
</dbReference>
<dbReference type="InterPro" id="IPR011701">
    <property type="entry name" value="MFS"/>
</dbReference>
<feature type="transmembrane region" description="Helical" evidence="6">
    <location>
        <begin position="133"/>
        <end position="156"/>
    </location>
</feature>
<evidence type="ECO:0000313" key="9">
    <source>
        <dbReference type="Proteomes" id="UP001163203"/>
    </source>
</evidence>
<dbReference type="InterPro" id="IPR020846">
    <property type="entry name" value="MFS_dom"/>
</dbReference>
<reference evidence="8" key="1">
    <citation type="submission" date="2022-11" db="EMBL/GenBank/DDBJ databases">
        <authorList>
            <person name="Mo P."/>
        </authorList>
    </citation>
    <scope>NUCLEOTIDE SEQUENCE</scope>
    <source>
        <strain evidence="8">HUAS 11-8</strain>
    </source>
</reference>
<sequence>MLANKSWSAWLMWGLGALCYLTALFHRMSLSVAGLTAQERFSLDATGLAAFSVVQLVLYAVLQVPVGAGADRFGPRRLLLVGMAAMAAGSTVFALAASYPTAMAGRALIGAGDACLFVNVLRLAHNWFPGRRYALVAALTGMIGGLGQLIATAPLAALLSTFGWTTAFLAAGVITGVLLVAVGLLLRDAPAGTSAPVHSGEPLRVSLGNAWRNRGTRHAMWTHFTLMGGFVSFTAVLGQPYLVSAQGRTAAAASGLLGAMVLGFVVASTAAGQLASHRPGLRAPLVAGSAVTGTLCWVVLVAVPGPLPQAALATALIVIGAAGGVSMLAFDLARSANHGHQAGIASGVANMGGFVFAVVAELAVGVLLDALLAHGVAAPQAHRLAFGVVLAMSVAGTARLATLHRHAGVLPQRPAQVLERVG</sequence>
<evidence type="ECO:0000256" key="2">
    <source>
        <dbReference type="ARBA" id="ARBA00022475"/>
    </source>
</evidence>
<proteinExistence type="predicted"/>
<keyword evidence="3 6" id="KW-0812">Transmembrane</keyword>
<dbReference type="PANTHER" id="PTHR43124:SF3">
    <property type="entry name" value="CHLORAMPHENICOL EFFLUX PUMP RV0191"/>
    <property type="match status" value="1"/>
</dbReference>
<keyword evidence="2" id="KW-1003">Cell membrane</keyword>
<dbReference type="RefSeq" id="WP_268755175.1">
    <property type="nucleotide sequence ID" value="NZ_CP113836.1"/>
</dbReference>
<dbReference type="Pfam" id="PF07690">
    <property type="entry name" value="MFS_1"/>
    <property type="match status" value="1"/>
</dbReference>
<dbReference type="PROSITE" id="PS50850">
    <property type="entry name" value="MFS"/>
    <property type="match status" value="1"/>
</dbReference>
<feature type="transmembrane region" description="Helical" evidence="6">
    <location>
        <begin position="342"/>
        <end position="364"/>
    </location>
</feature>
<feature type="transmembrane region" description="Helical" evidence="6">
    <location>
        <begin position="309"/>
        <end position="330"/>
    </location>
</feature>
<dbReference type="Proteomes" id="UP001163203">
    <property type="component" value="Chromosome"/>
</dbReference>
<evidence type="ECO:0000256" key="4">
    <source>
        <dbReference type="ARBA" id="ARBA00022989"/>
    </source>
</evidence>
<feature type="transmembrane region" description="Helical" evidence="6">
    <location>
        <begin position="249"/>
        <end position="271"/>
    </location>
</feature>
<gene>
    <name evidence="8" type="ORF">ORV05_29145</name>
</gene>
<dbReference type="CDD" id="cd06174">
    <property type="entry name" value="MFS"/>
    <property type="match status" value="1"/>
</dbReference>
<feature type="transmembrane region" description="Helical" evidence="6">
    <location>
        <begin position="47"/>
        <end position="66"/>
    </location>
</feature>
<organism evidence="8 9">
    <name type="scientific">Amycolatopsis cynarae</name>
    <dbReference type="NCBI Taxonomy" id="2995223"/>
    <lineage>
        <taxon>Bacteria</taxon>
        <taxon>Bacillati</taxon>
        <taxon>Actinomycetota</taxon>
        <taxon>Actinomycetes</taxon>
        <taxon>Pseudonocardiales</taxon>
        <taxon>Pseudonocardiaceae</taxon>
        <taxon>Amycolatopsis</taxon>
    </lineage>
</organism>
<name>A0ABY7B0I5_9PSEU</name>
<comment type="subcellular location">
    <subcellularLocation>
        <location evidence="1">Cell membrane</location>
        <topology evidence="1">Multi-pass membrane protein</topology>
    </subcellularLocation>
</comment>
<dbReference type="EMBL" id="CP113836">
    <property type="protein sequence ID" value="WAL64959.1"/>
    <property type="molecule type" value="Genomic_DNA"/>
</dbReference>
<dbReference type="InterPro" id="IPR036259">
    <property type="entry name" value="MFS_trans_sf"/>
</dbReference>
<keyword evidence="9" id="KW-1185">Reference proteome</keyword>
<feature type="transmembrane region" description="Helical" evidence="6">
    <location>
        <begin position="384"/>
        <end position="403"/>
    </location>
</feature>
<feature type="transmembrane region" description="Helical" evidence="6">
    <location>
        <begin position="221"/>
        <end position="243"/>
    </location>
</feature>
<evidence type="ECO:0000256" key="1">
    <source>
        <dbReference type="ARBA" id="ARBA00004651"/>
    </source>
</evidence>
<keyword evidence="4 6" id="KW-1133">Transmembrane helix</keyword>
<accession>A0ABY7B0I5</accession>
<dbReference type="PANTHER" id="PTHR43124">
    <property type="entry name" value="PURINE EFFLUX PUMP PBUE"/>
    <property type="match status" value="1"/>
</dbReference>
<evidence type="ECO:0000259" key="7">
    <source>
        <dbReference type="PROSITE" id="PS50850"/>
    </source>
</evidence>
<dbReference type="Gene3D" id="1.20.1250.20">
    <property type="entry name" value="MFS general substrate transporter like domains"/>
    <property type="match status" value="2"/>
</dbReference>
<evidence type="ECO:0000256" key="6">
    <source>
        <dbReference type="SAM" id="Phobius"/>
    </source>
</evidence>
<feature type="transmembrane region" description="Helical" evidence="6">
    <location>
        <begin position="283"/>
        <end position="303"/>
    </location>
</feature>
<feature type="transmembrane region" description="Helical" evidence="6">
    <location>
        <begin position="103"/>
        <end position="121"/>
    </location>
</feature>
<dbReference type="InterPro" id="IPR050189">
    <property type="entry name" value="MFS_Efflux_Transporters"/>
</dbReference>
<evidence type="ECO:0000313" key="8">
    <source>
        <dbReference type="EMBL" id="WAL64959.1"/>
    </source>
</evidence>
<protein>
    <submittedName>
        <fullName evidence="8">MFS transporter</fullName>
    </submittedName>
</protein>
<keyword evidence="5 6" id="KW-0472">Membrane</keyword>
<feature type="transmembrane region" description="Helical" evidence="6">
    <location>
        <begin position="162"/>
        <end position="186"/>
    </location>
</feature>
<evidence type="ECO:0000256" key="3">
    <source>
        <dbReference type="ARBA" id="ARBA00022692"/>
    </source>
</evidence>
<evidence type="ECO:0000256" key="5">
    <source>
        <dbReference type="ARBA" id="ARBA00023136"/>
    </source>
</evidence>
<feature type="domain" description="Major facilitator superfamily (MFS) profile" evidence="7">
    <location>
        <begin position="1"/>
        <end position="408"/>
    </location>
</feature>
<feature type="transmembrane region" description="Helical" evidence="6">
    <location>
        <begin position="78"/>
        <end position="97"/>
    </location>
</feature>